<dbReference type="OrthoDB" id="1600564at2759"/>
<feature type="chain" id="PRO_5022867259" evidence="4">
    <location>
        <begin position="40"/>
        <end position="467"/>
    </location>
</feature>
<sequence>PAIADLSLSLSPPRVAFMESPARTFSVLIAILLLSPIAALEYPQESVNKLYPHLMSNANGISPAPNPQPRAPALFVIGDSSVDCGTNNFLGTFARADRPPYGRDFDTGQPTGRFCNGRIPVDFIALELGLPFVPSYLGQSGSVNDMIRGVNYASAGAGIIFSSGSELGQHISLSQQMQQVMDTFQLFILSMGEDAAYGLISNSIFYISIGSNDFIHYYLRNASNVQSLYLPWRFNQFLAQTMKLEIQNLYNANVRNVVVMGLAPLGCAPYYLWLYQSKTGQCIETINDMILEFNFAMRFMVEELNRKLLDANIIFCDALEGSMDIIKNHNRYGEKSCSSILRSINTSLSCAFIIRLAPGFNVTTDACCGLGMYRGWIMCISPDMACNNASSHIWWDQFHPTHAVNEILADNVWSSRHTSMCYPMNLQELIAQNAKNNSREKRIELDNLSYHVYTVFMSCSLLELNEV</sequence>
<keyword evidence="4" id="KW-0732">Signal</keyword>
<gene>
    <name evidence="5" type="ORF">STAS_35390</name>
</gene>
<dbReference type="AlphaFoldDB" id="A0A5A7RKC0"/>
<keyword evidence="3" id="KW-0443">Lipid metabolism</keyword>
<dbReference type="InterPro" id="IPR035669">
    <property type="entry name" value="SGNH_plant_lipase-like"/>
</dbReference>
<feature type="non-terminal residue" evidence="5">
    <location>
        <position position="1"/>
    </location>
</feature>
<feature type="signal peptide" evidence="4">
    <location>
        <begin position="1"/>
        <end position="39"/>
    </location>
</feature>
<dbReference type="Proteomes" id="UP000325081">
    <property type="component" value="Unassembled WGS sequence"/>
</dbReference>
<protein>
    <submittedName>
        <fullName evidence="5">GDSL esterase/lipase</fullName>
    </submittedName>
</protein>
<dbReference type="GO" id="GO:0016788">
    <property type="term" value="F:hydrolase activity, acting on ester bonds"/>
    <property type="evidence" value="ECO:0007669"/>
    <property type="project" value="InterPro"/>
</dbReference>
<dbReference type="CDD" id="cd01837">
    <property type="entry name" value="SGNH_plant_lipase_like"/>
    <property type="match status" value="1"/>
</dbReference>
<comment type="caution">
    <text evidence="5">The sequence shown here is derived from an EMBL/GenBank/DDBJ whole genome shotgun (WGS) entry which is preliminary data.</text>
</comment>
<dbReference type="GO" id="GO:0016042">
    <property type="term" value="P:lipid catabolic process"/>
    <property type="evidence" value="ECO:0007669"/>
    <property type="project" value="UniProtKB-KW"/>
</dbReference>
<keyword evidence="3" id="KW-0442">Lipid degradation</keyword>
<keyword evidence="2" id="KW-0378">Hydrolase</keyword>
<accession>A0A5A7RKC0</accession>
<dbReference type="PANTHER" id="PTHR45648">
    <property type="entry name" value="GDSL LIPASE/ACYLHYDROLASE FAMILY PROTEIN (AFU_ORTHOLOGUE AFUA_4G14700)"/>
    <property type="match status" value="1"/>
</dbReference>
<dbReference type="EMBL" id="BKCP01013403">
    <property type="protein sequence ID" value="GER57584.1"/>
    <property type="molecule type" value="Genomic_DNA"/>
</dbReference>
<evidence type="ECO:0000256" key="4">
    <source>
        <dbReference type="SAM" id="SignalP"/>
    </source>
</evidence>
<comment type="similarity">
    <text evidence="1">Belongs to the 'GDSL' lipolytic enzyme family.</text>
</comment>
<dbReference type="Pfam" id="PF00657">
    <property type="entry name" value="Lipase_GDSL"/>
    <property type="match status" value="1"/>
</dbReference>
<dbReference type="SUPFAM" id="SSF52266">
    <property type="entry name" value="SGNH hydrolase"/>
    <property type="match status" value="1"/>
</dbReference>
<evidence type="ECO:0000313" key="5">
    <source>
        <dbReference type="EMBL" id="GER57584.1"/>
    </source>
</evidence>
<dbReference type="InterPro" id="IPR051058">
    <property type="entry name" value="GDSL_Est/Lipase"/>
</dbReference>
<name>A0A5A7RKC0_STRAF</name>
<dbReference type="InterPro" id="IPR036514">
    <property type="entry name" value="SGNH_hydro_sf"/>
</dbReference>
<reference evidence="6" key="1">
    <citation type="journal article" date="2019" name="Curr. Biol.">
        <title>Genome Sequence of Striga asiatica Provides Insight into the Evolution of Plant Parasitism.</title>
        <authorList>
            <person name="Yoshida S."/>
            <person name="Kim S."/>
            <person name="Wafula E.K."/>
            <person name="Tanskanen J."/>
            <person name="Kim Y.M."/>
            <person name="Honaas L."/>
            <person name="Yang Z."/>
            <person name="Spallek T."/>
            <person name="Conn C.E."/>
            <person name="Ichihashi Y."/>
            <person name="Cheong K."/>
            <person name="Cui S."/>
            <person name="Der J.P."/>
            <person name="Gundlach H."/>
            <person name="Jiao Y."/>
            <person name="Hori C."/>
            <person name="Ishida J.K."/>
            <person name="Kasahara H."/>
            <person name="Kiba T."/>
            <person name="Kim M.S."/>
            <person name="Koo N."/>
            <person name="Laohavisit A."/>
            <person name="Lee Y.H."/>
            <person name="Lumba S."/>
            <person name="McCourt P."/>
            <person name="Mortimer J.C."/>
            <person name="Mutuku J.M."/>
            <person name="Nomura T."/>
            <person name="Sasaki-Sekimoto Y."/>
            <person name="Seto Y."/>
            <person name="Wang Y."/>
            <person name="Wakatake T."/>
            <person name="Sakakibara H."/>
            <person name="Demura T."/>
            <person name="Yamaguchi S."/>
            <person name="Yoneyama K."/>
            <person name="Manabe R.I."/>
            <person name="Nelson D.C."/>
            <person name="Schulman A.H."/>
            <person name="Timko M.P."/>
            <person name="dePamphilis C.W."/>
            <person name="Choi D."/>
            <person name="Shirasu K."/>
        </authorList>
    </citation>
    <scope>NUCLEOTIDE SEQUENCE [LARGE SCALE GENOMIC DNA]</scope>
    <source>
        <strain evidence="6">cv. UVA1</strain>
    </source>
</reference>
<keyword evidence="6" id="KW-1185">Reference proteome</keyword>
<dbReference type="PANTHER" id="PTHR45648:SF13">
    <property type="entry name" value="OS02G0290900 PROTEIN"/>
    <property type="match status" value="1"/>
</dbReference>
<evidence type="ECO:0000313" key="6">
    <source>
        <dbReference type="Proteomes" id="UP000325081"/>
    </source>
</evidence>
<dbReference type="InterPro" id="IPR001087">
    <property type="entry name" value="GDSL"/>
</dbReference>
<evidence type="ECO:0000256" key="3">
    <source>
        <dbReference type="ARBA" id="ARBA00022963"/>
    </source>
</evidence>
<organism evidence="5 6">
    <name type="scientific">Striga asiatica</name>
    <name type="common">Asiatic witchweed</name>
    <name type="synonym">Buchnera asiatica</name>
    <dbReference type="NCBI Taxonomy" id="4170"/>
    <lineage>
        <taxon>Eukaryota</taxon>
        <taxon>Viridiplantae</taxon>
        <taxon>Streptophyta</taxon>
        <taxon>Embryophyta</taxon>
        <taxon>Tracheophyta</taxon>
        <taxon>Spermatophyta</taxon>
        <taxon>Magnoliopsida</taxon>
        <taxon>eudicotyledons</taxon>
        <taxon>Gunneridae</taxon>
        <taxon>Pentapetalae</taxon>
        <taxon>asterids</taxon>
        <taxon>lamiids</taxon>
        <taxon>Lamiales</taxon>
        <taxon>Orobanchaceae</taxon>
        <taxon>Buchnereae</taxon>
        <taxon>Striga</taxon>
    </lineage>
</organism>
<proteinExistence type="inferred from homology"/>
<evidence type="ECO:0000256" key="2">
    <source>
        <dbReference type="ARBA" id="ARBA00022801"/>
    </source>
</evidence>
<dbReference type="Gene3D" id="3.40.50.1110">
    <property type="entry name" value="SGNH hydrolase"/>
    <property type="match status" value="1"/>
</dbReference>
<evidence type="ECO:0000256" key="1">
    <source>
        <dbReference type="ARBA" id="ARBA00008668"/>
    </source>
</evidence>